<comment type="function">
    <text evidence="8">The phosphoenolpyruvate-dependent sugar phosphotransferase system (PTS), a major carbohydrate active -transport system, catalyzes the phosphorylation of incoming sugar substrates concomitant with their translocation across the cell membrane.</text>
</comment>
<dbReference type="GO" id="GO:0009401">
    <property type="term" value="P:phosphoenolpyruvate-dependent sugar phosphotransferase system"/>
    <property type="evidence" value="ECO:0007669"/>
    <property type="project" value="InterPro"/>
</dbReference>
<dbReference type="EMBL" id="AZER01000003">
    <property type="protein sequence ID" value="KRL28742.1"/>
    <property type="molecule type" value="Genomic_DNA"/>
</dbReference>
<dbReference type="InterPro" id="IPR004501">
    <property type="entry name" value="PTS_EIIC_3"/>
</dbReference>
<sequence length="432" mass="48617">MKRRGYQFLQWLTHSSFISIVHDTLLALFPFALVGSIAQMILKTMFSEDGFFANIFYFSEWMPDWIFKACQAALFAINQVTLSLFGLLVVYEAAKYTARLYHRDAQTAGMTGIIALLLVAFRYDKFSMVKGISNFNWKLLGSQSVLLAFVIGYGVGQLYRWLAKERNYSDNHTFISIYDRSLLAIWPVIIAVVSAVVISFLLNFSVLNAWLRSGYSTLINVGENDNQLWLVVLTKLLMAVVDWLGLGTANSANVMMSGLSFEENLNYALQHNSCWNVPHPLLGGSLYNSFANFGGHGALLALLVAILIVGRRRDYHRIARWSLIPTLFNSSFGVMVGIPVLMNPILFLPAVFIPTLNMLIAALAITIHILPATPYPVLVGTPGPLISFIATNGNWWVLMFTIALFILDVWLYLPFVRLLEKWPQYQVKGGRF</sequence>
<feature type="transmembrane region" description="Helical" evidence="9">
    <location>
        <begin position="72"/>
        <end position="93"/>
    </location>
</feature>
<evidence type="ECO:0000256" key="8">
    <source>
        <dbReference type="PIRNR" id="PIRNR006351"/>
    </source>
</evidence>
<dbReference type="PANTHER" id="PTHR33989:SF4">
    <property type="entry name" value="PTS SYSTEM N,N'-DIACETYLCHITOBIOSE-SPECIFIC EIIC COMPONENT"/>
    <property type="match status" value="1"/>
</dbReference>
<comment type="subcellular location">
    <subcellularLocation>
        <location evidence="1">Cell membrane</location>
        <topology evidence="1">Multi-pass membrane protein</topology>
    </subcellularLocation>
</comment>
<dbReference type="GO" id="GO:0008982">
    <property type="term" value="F:protein-N(PI)-phosphohistidine-sugar phosphotransferase activity"/>
    <property type="evidence" value="ECO:0007669"/>
    <property type="project" value="UniProtKB-UniRule"/>
</dbReference>
<feature type="transmembrane region" description="Helical" evidence="9">
    <location>
        <begin position="105"/>
        <end position="123"/>
    </location>
</feature>
<evidence type="ECO:0000256" key="9">
    <source>
        <dbReference type="SAM" id="Phobius"/>
    </source>
</evidence>
<keyword evidence="7 8" id="KW-0472">Membrane</keyword>
<dbReference type="OrthoDB" id="1651152at2"/>
<feature type="domain" description="PTS EIIC type-3" evidence="10">
    <location>
        <begin position="1"/>
        <end position="415"/>
    </location>
</feature>
<feature type="transmembrane region" description="Helical" evidence="9">
    <location>
        <begin position="290"/>
        <end position="309"/>
    </location>
</feature>
<comment type="caution">
    <text evidence="11">The sequence shown here is derived from an EMBL/GenBank/DDBJ whole genome shotgun (WGS) entry which is preliminary data.</text>
</comment>
<dbReference type="PROSITE" id="PS51105">
    <property type="entry name" value="PTS_EIIC_TYPE_3"/>
    <property type="match status" value="1"/>
</dbReference>
<dbReference type="InterPro" id="IPR051088">
    <property type="entry name" value="PTS_Sugar-EIIC/EIIB"/>
</dbReference>
<keyword evidence="4 8" id="KW-0762">Sugar transport</keyword>
<dbReference type="Proteomes" id="UP000051445">
    <property type="component" value="Unassembled WGS sequence"/>
</dbReference>
<dbReference type="AlphaFoldDB" id="A0A0R1P8E0"/>
<name>A0A0R1P8E0_9LACO</name>
<dbReference type="PATRIC" id="fig|1423746.3.peg.1553"/>
<evidence type="ECO:0000313" key="12">
    <source>
        <dbReference type="Proteomes" id="UP000051445"/>
    </source>
</evidence>
<gene>
    <name evidence="11" type="ORF">FD27_GL001523</name>
</gene>
<dbReference type="InterPro" id="IPR003352">
    <property type="entry name" value="PTS_EIIC"/>
</dbReference>
<accession>A0A0R1P8E0</accession>
<feature type="transmembrane region" description="Helical" evidence="9">
    <location>
        <begin position="395"/>
        <end position="413"/>
    </location>
</feature>
<organism evidence="11 12">
    <name type="scientific">Limosilactobacillus frumenti DSM 13145</name>
    <dbReference type="NCBI Taxonomy" id="1423746"/>
    <lineage>
        <taxon>Bacteria</taxon>
        <taxon>Bacillati</taxon>
        <taxon>Bacillota</taxon>
        <taxon>Bacilli</taxon>
        <taxon>Lactobacillales</taxon>
        <taxon>Lactobacillaceae</taxon>
        <taxon>Limosilactobacillus</taxon>
    </lineage>
</organism>
<dbReference type="GO" id="GO:1902815">
    <property type="term" value="P:N,N'-diacetylchitobiose import"/>
    <property type="evidence" value="ECO:0007669"/>
    <property type="project" value="TreeGrafter"/>
</dbReference>
<feature type="transmembrane region" description="Helical" evidence="9">
    <location>
        <begin position="183"/>
        <end position="207"/>
    </location>
</feature>
<evidence type="ECO:0000256" key="5">
    <source>
        <dbReference type="ARBA" id="ARBA00022692"/>
    </source>
</evidence>
<dbReference type="STRING" id="1423746.FD27_GL001523"/>
<keyword evidence="2 8" id="KW-0813">Transport</keyword>
<keyword evidence="3 8" id="KW-1003">Cell membrane</keyword>
<keyword evidence="5 9" id="KW-0812">Transmembrane</keyword>
<keyword evidence="12" id="KW-1185">Reference proteome</keyword>
<dbReference type="PANTHER" id="PTHR33989">
    <property type="match status" value="1"/>
</dbReference>
<feature type="transmembrane region" description="Helical" evidence="9">
    <location>
        <begin position="20"/>
        <end position="42"/>
    </location>
</feature>
<evidence type="ECO:0000256" key="4">
    <source>
        <dbReference type="ARBA" id="ARBA00022597"/>
    </source>
</evidence>
<proteinExistence type="predicted"/>
<dbReference type="PIRSF" id="PIRSF006351">
    <property type="entry name" value="PTS_EIIC-Cellobiose"/>
    <property type="match status" value="1"/>
</dbReference>
<dbReference type="RefSeq" id="WP_057747741.1">
    <property type="nucleotide sequence ID" value="NZ_AZER01000003.1"/>
</dbReference>
<reference evidence="11 12" key="1">
    <citation type="journal article" date="2015" name="Genome Announc.">
        <title>Expanding the biotechnology potential of lactobacilli through comparative genomics of 213 strains and associated genera.</title>
        <authorList>
            <person name="Sun Z."/>
            <person name="Harris H.M."/>
            <person name="McCann A."/>
            <person name="Guo C."/>
            <person name="Argimon S."/>
            <person name="Zhang W."/>
            <person name="Yang X."/>
            <person name="Jeffery I.B."/>
            <person name="Cooney J.C."/>
            <person name="Kagawa T.F."/>
            <person name="Liu W."/>
            <person name="Song Y."/>
            <person name="Salvetti E."/>
            <person name="Wrobel A."/>
            <person name="Rasinkangas P."/>
            <person name="Parkhill J."/>
            <person name="Rea M.C."/>
            <person name="O'Sullivan O."/>
            <person name="Ritari J."/>
            <person name="Douillard F.P."/>
            <person name="Paul Ross R."/>
            <person name="Yang R."/>
            <person name="Briner A.E."/>
            <person name="Felis G.E."/>
            <person name="de Vos W.M."/>
            <person name="Barrangou R."/>
            <person name="Klaenhammer T.R."/>
            <person name="Caufield P.W."/>
            <person name="Cui Y."/>
            <person name="Zhang H."/>
            <person name="O'Toole P.W."/>
        </authorList>
    </citation>
    <scope>NUCLEOTIDE SEQUENCE [LARGE SCALE GENOMIC DNA]</scope>
    <source>
        <strain evidence="11 12">DSM 13145</strain>
    </source>
</reference>
<evidence type="ECO:0000256" key="3">
    <source>
        <dbReference type="ARBA" id="ARBA00022475"/>
    </source>
</evidence>
<protein>
    <recommendedName>
        <fullName evidence="8">Permease IIC component</fullName>
    </recommendedName>
</protein>
<dbReference type="GO" id="GO:0005886">
    <property type="term" value="C:plasma membrane"/>
    <property type="evidence" value="ECO:0007669"/>
    <property type="project" value="UniProtKB-SubCell"/>
</dbReference>
<evidence type="ECO:0000259" key="10">
    <source>
        <dbReference type="PROSITE" id="PS51105"/>
    </source>
</evidence>
<evidence type="ECO:0000256" key="2">
    <source>
        <dbReference type="ARBA" id="ARBA00022448"/>
    </source>
</evidence>
<dbReference type="InterPro" id="IPR004796">
    <property type="entry name" value="PTS_IIC_cello"/>
</dbReference>
<evidence type="ECO:0000256" key="6">
    <source>
        <dbReference type="ARBA" id="ARBA00022989"/>
    </source>
</evidence>
<evidence type="ECO:0000313" key="11">
    <source>
        <dbReference type="EMBL" id="KRL28742.1"/>
    </source>
</evidence>
<feature type="transmembrane region" description="Helical" evidence="9">
    <location>
        <begin position="144"/>
        <end position="163"/>
    </location>
</feature>
<evidence type="ECO:0000256" key="7">
    <source>
        <dbReference type="ARBA" id="ARBA00023136"/>
    </source>
</evidence>
<dbReference type="Pfam" id="PF02378">
    <property type="entry name" value="PTS_EIIC"/>
    <property type="match status" value="1"/>
</dbReference>
<keyword evidence="6 9" id="KW-1133">Transmembrane helix</keyword>
<evidence type="ECO:0000256" key="1">
    <source>
        <dbReference type="ARBA" id="ARBA00004651"/>
    </source>
</evidence>